<evidence type="ECO:0000313" key="4">
    <source>
        <dbReference type="Proteomes" id="UP000584642"/>
    </source>
</evidence>
<comment type="caution">
    <text evidence="3">The sequence shown here is derived from an EMBL/GenBank/DDBJ whole genome shotgun (WGS) entry which is preliminary data.</text>
</comment>
<dbReference type="PANTHER" id="PTHR34136">
    <property type="match status" value="1"/>
</dbReference>
<keyword evidence="4" id="KW-1185">Reference proteome</keyword>
<sequence length="240" mass="27145">MDETLDVIDRAIAGRVPLKHVVVNVAKLISMRQNPRLASDVTGSDIINADGMGIVWGARILGLPLPERVAGVDLMERLLALCARRGYRPYILGARPEVLERAVANIRQRHPSIRFAGWRHGYFDPAEEPDVIDEIRESHADCLFVAISSPMKERITEQYRDRLGVPFIMGVGGSVDVLAGVTRRAPVLVQRCGMEWAFRLAQEPHRMWRRYLTTNSAFLGLLLREWARRRIQPNGMDMTP</sequence>
<accession>A0ABX2TLE1</accession>
<gene>
    <name evidence="3" type="ORF">HND93_29705</name>
</gene>
<proteinExistence type="predicted"/>
<dbReference type="InterPro" id="IPR004629">
    <property type="entry name" value="WecG_TagA_CpsF"/>
</dbReference>
<keyword evidence="2" id="KW-0808">Transferase</keyword>
<evidence type="ECO:0000313" key="3">
    <source>
        <dbReference type="EMBL" id="NYZ23898.1"/>
    </source>
</evidence>
<evidence type="ECO:0000256" key="2">
    <source>
        <dbReference type="ARBA" id="ARBA00022679"/>
    </source>
</evidence>
<dbReference type="Pfam" id="PF03808">
    <property type="entry name" value="Glyco_tran_WecG"/>
    <property type="match status" value="1"/>
</dbReference>
<evidence type="ECO:0000256" key="1">
    <source>
        <dbReference type="ARBA" id="ARBA00022676"/>
    </source>
</evidence>
<dbReference type="CDD" id="cd06533">
    <property type="entry name" value="Glyco_transf_WecG_TagA"/>
    <property type="match status" value="1"/>
</dbReference>
<dbReference type="EMBL" id="JABFDB010000032">
    <property type="protein sequence ID" value="NYZ23898.1"/>
    <property type="molecule type" value="Genomic_DNA"/>
</dbReference>
<reference evidence="3 4" key="1">
    <citation type="submission" date="2020-05" db="EMBL/GenBank/DDBJ databases">
        <title>Azospirillum oleiclasticum sp. nov, a nitrogen-fixing and heavy crude oil-emulsifying bacterium isolated from the crude oil of Yumen Oilfield.</title>
        <authorList>
            <person name="Wu D."/>
            <person name="Cai M."/>
            <person name="Zhang X."/>
        </authorList>
    </citation>
    <scope>NUCLEOTIDE SEQUENCE [LARGE SCALE GENOMIC DNA]</scope>
    <source>
        <strain evidence="3 4">ROY-1-1-2</strain>
    </source>
</reference>
<organism evidence="3 4">
    <name type="scientific">Azospirillum oleiclasticum</name>
    <dbReference type="NCBI Taxonomy" id="2735135"/>
    <lineage>
        <taxon>Bacteria</taxon>
        <taxon>Pseudomonadati</taxon>
        <taxon>Pseudomonadota</taxon>
        <taxon>Alphaproteobacteria</taxon>
        <taxon>Rhodospirillales</taxon>
        <taxon>Azospirillaceae</taxon>
        <taxon>Azospirillum</taxon>
    </lineage>
</organism>
<name>A0ABX2TLE1_9PROT</name>
<dbReference type="NCBIfam" id="TIGR00696">
    <property type="entry name" value="wecG_tagA_cpsF"/>
    <property type="match status" value="1"/>
</dbReference>
<keyword evidence="1" id="KW-0328">Glycosyltransferase</keyword>
<dbReference type="Proteomes" id="UP000584642">
    <property type="component" value="Unassembled WGS sequence"/>
</dbReference>
<protein>
    <submittedName>
        <fullName evidence="3">WecB/TagA/CpsF family glycosyltransferase</fullName>
    </submittedName>
</protein>
<dbReference type="PANTHER" id="PTHR34136:SF1">
    <property type="entry name" value="UDP-N-ACETYL-D-MANNOSAMINURONIC ACID TRANSFERASE"/>
    <property type="match status" value="1"/>
</dbReference>